<evidence type="ECO:0000256" key="2">
    <source>
        <dbReference type="ARBA" id="ARBA00022857"/>
    </source>
</evidence>
<keyword evidence="2" id="KW-0521">NADP</keyword>
<proteinExistence type="inferred from homology"/>
<dbReference type="EMBL" id="JADEWZ010000009">
    <property type="protein sequence ID" value="MBE9115759.1"/>
    <property type="molecule type" value="Genomic_DNA"/>
</dbReference>
<dbReference type="PANTHER" id="PTHR42748:SF7">
    <property type="entry name" value="NMRA LIKE REDOX SENSOR 1-RELATED"/>
    <property type="match status" value="1"/>
</dbReference>
<comment type="similarity">
    <text evidence="1">Belongs to the NmrA-type oxidoreductase family.</text>
</comment>
<evidence type="ECO:0000313" key="4">
    <source>
        <dbReference type="EMBL" id="MBE9115759.1"/>
    </source>
</evidence>
<sequence length="333" mass="37786">MSKNTRTILVFGATGAMGSYVIQHLLRDQKNNWQIQAFTRNPDSSHAQSLVELDSDRIELLQGDLNDYDSIAVAMKDVYGVFCNTNFWTGGSVTKEREIGLAILDAARKANIQHFVYSSLDACAHISQGKVPVPHFDAKAAVEHEIDWRRSDEFMRQESGWYSSCVSVLKTLAYFENLFAFMKPKEGTLSDGREGFIFSVPAANAPYPFIALDDIGWFATHMFAHRDIWGGLTLEIGGERLTFAQLAATFERVTSIPAEYQPMSDEEFLALDMPNVHDPLSQFKFHREYGPYRDRETLKKIHPDLMNFEAWLQHTNWRGESREVQKNAITGGT</sequence>
<dbReference type="Proteomes" id="UP000654482">
    <property type="component" value="Unassembled WGS sequence"/>
</dbReference>
<dbReference type="PANTHER" id="PTHR42748">
    <property type="entry name" value="NITROGEN METABOLITE REPRESSION PROTEIN NMRA FAMILY MEMBER"/>
    <property type="match status" value="1"/>
</dbReference>
<dbReference type="InterPro" id="IPR036291">
    <property type="entry name" value="NAD(P)-bd_dom_sf"/>
</dbReference>
<evidence type="ECO:0000259" key="3">
    <source>
        <dbReference type="Pfam" id="PF05368"/>
    </source>
</evidence>
<name>A0A8J7J1G6_9CYAN</name>
<organism evidence="4 5">
    <name type="scientific">Lusitaniella coriacea LEGE 07157</name>
    <dbReference type="NCBI Taxonomy" id="945747"/>
    <lineage>
        <taxon>Bacteria</taxon>
        <taxon>Bacillati</taxon>
        <taxon>Cyanobacteriota</taxon>
        <taxon>Cyanophyceae</taxon>
        <taxon>Spirulinales</taxon>
        <taxon>Lusitaniellaceae</taxon>
        <taxon>Lusitaniella</taxon>
    </lineage>
</organism>
<evidence type="ECO:0000313" key="5">
    <source>
        <dbReference type="Proteomes" id="UP000654482"/>
    </source>
</evidence>
<keyword evidence="5" id="KW-1185">Reference proteome</keyword>
<dbReference type="Gene3D" id="3.90.25.10">
    <property type="entry name" value="UDP-galactose 4-epimerase, domain 1"/>
    <property type="match status" value="1"/>
</dbReference>
<reference evidence="4" key="1">
    <citation type="submission" date="2020-10" db="EMBL/GenBank/DDBJ databases">
        <authorList>
            <person name="Castelo-Branco R."/>
            <person name="Eusebio N."/>
            <person name="Adriana R."/>
            <person name="Vieira A."/>
            <person name="Brugerolle De Fraissinette N."/>
            <person name="Rezende De Castro R."/>
            <person name="Schneider M.P."/>
            <person name="Vasconcelos V."/>
            <person name="Leao P.N."/>
        </authorList>
    </citation>
    <scope>NUCLEOTIDE SEQUENCE</scope>
    <source>
        <strain evidence="4">LEGE 07157</strain>
    </source>
</reference>
<dbReference type="CDD" id="cd05251">
    <property type="entry name" value="NmrA_like_SDR_a"/>
    <property type="match status" value="1"/>
</dbReference>
<dbReference type="InterPro" id="IPR008030">
    <property type="entry name" value="NmrA-like"/>
</dbReference>
<dbReference type="SUPFAM" id="SSF51735">
    <property type="entry name" value="NAD(P)-binding Rossmann-fold domains"/>
    <property type="match status" value="1"/>
</dbReference>
<feature type="domain" description="NmrA-like" evidence="3">
    <location>
        <begin position="5"/>
        <end position="293"/>
    </location>
</feature>
<dbReference type="RefSeq" id="WP_194028854.1">
    <property type="nucleotide sequence ID" value="NZ_JADEWZ010000009.1"/>
</dbReference>
<dbReference type="InterPro" id="IPR051164">
    <property type="entry name" value="NmrA-like_oxidored"/>
</dbReference>
<dbReference type="AlphaFoldDB" id="A0A8J7J1G6"/>
<accession>A0A8J7J1G6</accession>
<dbReference type="Pfam" id="PF05368">
    <property type="entry name" value="NmrA"/>
    <property type="match status" value="1"/>
</dbReference>
<evidence type="ECO:0000256" key="1">
    <source>
        <dbReference type="ARBA" id="ARBA00006328"/>
    </source>
</evidence>
<protein>
    <submittedName>
        <fullName evidence="4">NmrA/HSCARG family protein</fullName>
    </submittedName>
</protein>
<dbReference type="Gene3D" id="3.40.50.720">
    <property type="entry name" value="NAD(P)-binding Rossmann-like Domain"/>
    <property type="match status" value="1"/>
</dbReference>
<comment type="caution">
    <text evidence="4">The sequence shown here is derived from an EMBL/GenBank/DDBJ whole genome shotgun (WGS) entry which is preliminary data.</text>
</comment>
<gene>
    <name evidence="4" type="ORF">IQ249_07630</name>
</gene>